<name>A0A4R2T6P8_9PAST</name>
<evidence type="ECO:0000313" key="3">
    <source>
        <dbReference type="EMBL" id="TCP97795.1"/>
    </source>
</evidence>
<dbReference type="RefSeq" id="WP_131974423.1">
    <property type="nucleotide sequence ID" value="NZ_SLYB01000001.1"/>
</dbReference>
<dbReference type="PROSITE" id="PS51257">
    <property type="entry name" value="PROKAR_LIPOPROTEIN"/>
    <property type="match status" value="1"/>
</dbReference>
<keyword evidence="2" id="KW-0732">Signal</keyword>
<proteinExistence type="predicted"/>
<accession>A0A4R2T6P8</accession>
<sequence length="110" mass="12869">MMKKVIILFLSILLVACFNNSLIQDEDMALEKVVQSIEKHKLTLLERECLFFISNDKGTYYEIEVREKHNEKCGGDPLTAPRLFSYEVDKQTGKMQTDEPVWRGEKRKID</sequence>
<reference evidence="3 4" key="1">
    <citation type="submission" date="2019-03" db="EMBL/GenBank/DDBJ databases">
        <title>Genomic Encyclopedia of Type Strains, Phase IV (KMG-IV): sequencing the most valuable type-strain genomes for metagenomic binning, comparative biology and taxonomic classification.</title>
        <authorList>
            <person name="Goeker M."/>
        </authorList>
    </citation>
    <scope>NUCLEOTIDE SEQUENCE [LARGE SCALE GENOMIC DNA]</scope>
    <source>
        <strain evidence="3 4">DSM 28404</strain>
    </source>
</reference>
<dbReference type="Proteomes" id="UP000295763">
    <property type="component" value="Unassembled WGS sequence"/>
</dbReference>
<protein>
    <recommendedName>
        <fullName evidence="5">Lipoprotein</fullName>
    </recommendedName>
</protein>
<evidence type="ECO:0008006" key="5">
    <source>
        <dbReference type="Google" id="ProtNLM"/>
    </source>
</evidence>
<dbReference type="EMBL" id="SLYB01000001">
    <property type="protein sequence ID" value="TCP97795.1"/>
    <property type="molecule type" value="Genomic_DNA"/>
</dbReference>
<evidence type="ECO:0000256" key="2">
    <source>
        <dbReference type="SAM" id="SignalP"/>
    </source>
</evidence>
<keyword evidence="4" id="KW-1185">Reference proteome</keyword>
<dbReference type="AlphaFoldDB" id="A0A4R2T6P8"/>
<dbReference type="OrthoDB" id="6519754at2"/>
<feature type="signal peptide" evidence="2">
    <location>
        <begin position="1"/>
        <end position="23"/>
    </location>
</feature>
<evidence type="ECO:0000256" key="1">
    <source>
        <dbReference type="SAM" id="MobiDB-lite"/>
    </source>
</evidence>
<feature type="region of interest" description="Disordered" evidence="1">
    <location>
        <begin position="91"/>
        <end position="110"/>
    </location>
</feature>
<gene>
    <name evidence="3" type="ORF">EDC44_101183</name>
</gene>
<comment type="caution">
    <text evidence="3">The sequence shown here is derived from an EMBL/GenBank/DDBJ whole genome shotgun (WGS) entry which is preliminary data.</text>
</comment>
<evidence type="ECO:0000313" key="4">
    <source>
        <dbReference type="Proteomes" id="UP000295763"/>
    </source>
</evidence>
<feature type="chain" id="PRO_5020324955" description="Lipoprotein" evidence="2">
    <location>
        <begin position="24"/>
        <end position="110"/>
    </location>
</feature>
<organism evidence="3 4">
    <name type="scientific">Cricetibacter osteomyelitidis</name>
    <dbReference type="NCBI Taxonomy" id="1521931"/>
    <lineage>
        <taxon>Bacteria</taxon>
        <taxon>Pseudomonadati</taxon>
        <taxon>Pseudomonadota</taxon>
        <taxon>Gammaproteobacteria</taxon>
        <taxon>Pasteurellales</taxon>
        <taxon>Pasteurellaceae</taxon>
        <taxon>Cricetibacter</taxon>
    </lineage>
</organism>